<feature type="region of interest" description="Disordered" evidence="1">
    <location>
        <begin position="149"/>
        <end position="176"/>
    </location>
</feature>
<dbReference type="Pfam" id="PF00805">
    <property type="entry name" value="Pentapeptide"/>
    <property type="match status" value="1"/>
</dbReference>
<reference evidence="2 3" key="1">
    <citation type="submission" date="2024-09" db="EMBL/GenBank/DDBJ databases">
        <authorList>
            <person name="Sun Q."/>
            <person name="Mori K."/>
        </authorList>
    </citation>
    <scope>NUCLEOTIDE SEQUENCE [LARGE SCALE GENOMIC DNA]</scope>
    <source>
        <strain evidence="2 3">JCM 6917</strain>
    </source>
</reference>
<proteinExistence type="predicted"/>
<dbReference type="Proteomes" id="UP001589709">
    <property type="component" value="Unassembled WGS sequence"/>
</dbReference>
<dbReference type="EMBL" id="JBHMCY010000003">
    <property type="protein sequence ID" value="MFB9461537.1"/>
    <property type="molecule type" value="Genomic_DNA"/>
</dbReference>
<dbReference type="RefSeq" id="WP_381341324.1">
    <property type="nucleotide sequence ID" value="NZ_JBHMCY010000003.1"/>
</dbReference>
<keyword evidence="3" id="KW-1185">Reference proteome</keyword>
<dbReference type="InterPro" id="IPR001646">
    <property type="entry name" value="5peptide_repeat"/>
</dbReference>
<accession>A0ABV5MU97</accession>
<evidence type="ECO:0000256" key="1">
    <source>
        <dbReference type="SAM" id="MobiDB-lite"/>
    </source>
</evidence>
<sequence length="202" mass="21309">MRRVGGVPAHARRRTALSFGAATGPVAEALAGGAHGLPVAPLAAPGGAPAVLAPAVLTRGVRAVAGRPPRLPGPVRRALRRRRERIVVLSRTVLSRTVLSRTVLSRTVLSRTVLSRTVLSRAVLPRVAPPRAVPSRTVLPAAVGAARGRVGRRGGALPQQHAGAPSSQRRLPGEREESQAAVRHQVSVFPVWQRVDGWSCWC</sequence>
<name>A0ABV5MU97_9ACTN</name>
<organism evidence="2 3">
    <name type="scientific">Streptomyces cinereospinus</name>
    <dbReference type="NCBI Taxonomy" id="285561"/>
    <lineage>
        <taxon>Bacteria</taxon>
        <taxon>Bacillati</taxon>
        <taxon>Actinomycetota</taxon>
        <taxon>Actinomycetes</taxon>
        <taxon>Kitasatosporales</taxon>
        <taxon>Streptomycetaceae</taxon>
        <taxon>Streptomyces</taxon>
    </lineage>
</organism>
<comment type="caution">
    <text evidence="2">The sequence shown here is derived from an EMBL/GenBank/DDBJ whole genome shotgun (WGS) entry which is preliminary data.</text>
</comment>
<protein>
    <submittedName>
        <fullName evidence="2">Pentapeptide repeat-containing protein</fullName>
    </submittedName>
</protein>
<gene>
    <name evidence="2" type="ORF">ACFF45_02030</name>
</gene>
<evidence type="ECO:0000313" key="2">
    <source>
        <dbReference type="EMBL" id="MFB9461537.1"/>
    </source>
</evidence>
<evidence type="ECO:0000313" key="3">
    <source>
        <dbReference type="Proteomes" id="UP001589709"/>
    </source>
</evidence>